<organism evidence="4 5">
    <name type="scientific">Elizabethkingia anophelis R26</name>
    <dbReference type="NCBI Taxonomy" id="1246994"/>
    <lineage>
        <taxon>Bacteria</taxon>
        <taxon>Pseudomonadati</taxon>
        <taxon>Bacteroidota</taxon>
        <taxon>Flavobacteriia</taxon>
        <taxon>Flavobacteriales</taxon>
        <taxon>Weeksellaceae</taxon>
        <taxon>Elizabethkingia</taxon>
    </lineage>
</organism>
<dbReference type="InterPro" id="IPR014756">
    <property type="entry name" value="Ig_E-set"/>
</dbReference>
<dbReference type="SMART" id="SM00060">
    <property type="entry name" value="FN3"/>
    <property type="match status" value="2"/>
</dbReference>
<evidence type="ECO:0000313" key="5">
    <source>
        <dbReference type="Proteomes" id="UP000190057"/>
    </source>
</evidence>
<protein>
    <submittedName>
        <fullName evidence="4">Chitin-binding protein</fullName>
    </submittedName>
</protein>
<dbReference type="SUPFAM" id="SSF49265">
    <property type="entry name" value="Fibronectin type III"/>
    <property type="match status" value="1"/>
</dbReference>
<keyword evidence="2" id="KW-0378">Hydrolase</keyword>
<dbReference type="SUPFAM" id="SSF81296">
    <property type="entry name" value="E set domains"/>
    <property type="match status" value="1"/>
</dbReference>
<dbReference type="CDD" id="cd21177">
    <property type="entry name" value="LPMO_AA10"/>
    <property type="match status" value="1"/>
</dbReference>
<feature type="domain" description="Fibronectin type-III" evidence="3">
    <location>
        <begin position="244"/>
        <end position="331"/>
    </location>
</feature>
<dbReference type="InterPro" id="IPR004302">
    <property type="entry name" value="Cellulose/chitin-bd_N"/>
</dbReference>
<dbReference type="Pfam" id="PF00041">
    <property type="entry name" value="fn3"/>
    <property type="match status" value="1"/>
</dbReference>
<sequence length="384" mass="43518">MPPRDGQIASGGQIPSLILDQPGTHWKKHQVKSREVLSVCWDYTAAHTTRRWNYFITKANWNPNQVLSRVQFEEQPFYQVQLNYAPFRSHTSELKPPVPTIHNVPMPAREGYHVLLAVWEVADTGNAFYQVIDLDFANEGSAQERPERPKGLRVLGTTERSIKLCWDASVDNEKIEKYRITRDGLTTIDVVSSELFWEDEGLKPNTKYVYQISAIDTNGNESLPSPSVNAMTLSEGGNETPPFAPNNLHLMGVSDSYVNLMWGRSVANNPVEVYIIYRDGLELARVESNLESYIDRSVKPNSSYRYFVAAQDREGLLSVPSNVLSVHTKDVVGGSDSEWKINTHYSVNTKVSFQNKIYRCLQAHTSNIGWNPIDTLNVLWVIND</sequence>
<dbReference type="SUPFAM" id="SSF51055">
    <property type="entry name" value="Carbohydrate binding domain"/>
    <property type="match status" value="1"/>
</dbReference>
<gene>
    <name evidence="4" type="ORF">BAZ09_006130</name>
</gene>
<dbReference type="CDD" id="cd12214">
    <property type="entry name" value="ChiA1_BD"/>
    <property type="match status" value="1"/>
</dbReference>
<accession>A0ABM6MYJ0</accession>
<dbReference type="InterPro" id="IPR003961">
    <property type="entry name" value="FN3_dom"/>
</dbReference>
<dbReference type="InterPro" id="IPR051024">
    <property type="entry name" value="GlcNAc_Chitin_IntDeg"/>
</dbReference>
<evidence type="ECO:0000313" key="4">
    <source>
        <dbReference type="EMBL" id="ATC38199.1"/>
    </source>
</evidence>
<dbReference type="EMBL" id="CP023401">
    <property type="protein sequence ID" value="ATC38199.1"/>
    <property type="molecule type" value="Genomic_DNA"/>
</dbReference>
<name>A0ABM6MYJ0_9FLAO</name>
<proteinExistence type="predicted"/>
<dbReference type="Pfam" id="PF03067">
    <property type="entry name" value="LPMO_10"/>
    <property type="match status" value="1"/>
</dbReference>
<dbReference type="PROSITE" id="PS50853">
    <property type="entry name" value="FN3"/>
    <property type="match status" value="2"/>
</dbReference>
<evidence type="ECO:0000256" key="2">
    <source>
        <dbReference type="ARBA" id="ARBA00022801"/>
    </source>
</evidence>
<dbReference type="Proteomes" id="UP000190057">
    <property type="component" value="Chromosome"/>
</dbReference>
<reference evidence="4 5" key="1">
    <citation type="submission" date="2017-09" db="EMBL/GenBank/DDBJ databases">
        <title>Complete circularized genomes of four mosquito-derived Elizabethkingia anophelis isolates.</title>
        <authorList>
            <person name="Nicholson A.C."/>
            <person name="Xu J."/>
        </authorList>
    </citation>
    <scope>NUCLEOTIDE SEQUENCE [LARGE SCALE GENOMIC DNA]</scope>
    <source>
        <strain evidence="4 5">R26</strain>
    </source>
</reference>
<dbReference type="PANTHER" id="PTHR34823:SF1">
    <property type="entry name" value="CHITIN-BINDING TYPE-4 DOMAIN-CONTAINING PROTEIN"/>
    <property type="match status" value="1"/>
</dbReference>
<feature type="domain" description="Fibronectin type-III" evidence="3">
    <location>
        <begin position="148"/>
        <end position="235"/>
    </location>
</feature>
<dbReference type="Pfam" id="PF02839">
    <property type="entry name" value="CBM_5_12"/>
    <property type="match status" value="1"/>
</dbReference>
<dbReference type="CDD" id="cd00063">
    <property type="entry name" value="FN3"/>
    <property type="match status" value="2"/>
</dbReference>
<keyword evidence="5" id="KW-1185">Reference proteome</keyword>
<dbReference type="Gene3D" id="2.70.50.50">
    <property type="entry name" value="chitin-binding protein cbp21"/>
    <property type="match status" value="1"/>
</dbReference>
<dbReference type="InterPro" id="IPR036573">
    <property type="entry name" value="CBM_sf_5/12"/>
</dbReference>
<evidence type="ECO:0000256" key="1">
    <source>
        <dbReference type="ARBA" id="ARBA00022729"/>
    </source>
</evidence>
<dbReference type="PANTHER" id="PTHR34823">
    <property type="entry name" value="GLCNAC-BINDING PROTEIN A"/>
    <property type="match status" value="1"/>
</dbReference>
<dbReference type="InterPro" id="IPR036116">
    <property type="entry name" value="FN3_sf"/>
</dbReference>
<dbReference type="InterPro" id="IPR013783">
    <property type="entry name" value="Ig-like_fold"/>
</dbReference>
<evidence type="ECO:0000259" key="3">
    <source>
        <dbReference type="PROSITE" id="PS50853"/>
    </source>
</evidence>
<dbReference type="Gene3D" id="2.10.10.20">
    <property type="entry name" value="Carbohydrate-binding module superfamily 5/12"/>
    <property type="match status" value="1"/>
</dbReference>
<dbReference type="InterPro" id="IPR003610">
    <property type="entry name" value="CBM5/12"/>
</dbReference>
<dbReference type="Gene3D" id="2.60.40.10">
    <property type="entry name" value="Immunoglobulins"/>
    <property type="match status" value="2"/>
</dbReference>
<keyword evidence="1" id="KW-0732">Signal</keyword>